<evidence type="ECO:0000313" key="4">
    <source>
        <dbReference type="EMBL" id="PSL48445.1"/>
    </source>
</evidence>
<dbReference type="EMBL" id="PYAV01000004">
    <property type="protein sequence ID" value="PSL48445.1"/>
    <property type="molecule type" value="Genomic_DNA"/>
</dbReference>
<dbReference type="Proteomes" id="UP000242310">
    <property type="component" value="Unassembled WGS sequence"/>
</dbReference>
<evidence type="ECO:0000256" key="2">
    <source>
        <dbReference type="SAM" id="SignalP"/>
    </source>
</evidence>
<accession>A0A2P8HQF5</accession>
<dbReference type="InterPro" id="IPR051465">
    <property type="entry name" value="Cell_Envelope_Struct_Comp"/>
</dbReference>
<dbReference type="RefSeq" id="WP_106588018.1">
    <property type="nucleotide sequence ID" value="NZ_PYAV01000004.1"/>
</dbReference>
<dbReference type="PROSITE" id="PS51272">
    <property type="entry name" value="SLH"/>
    <property type="match status" value="3"/>
</dbReference>
<evidence type="ECO:0000313" key="5">
    <source>
        <dbReference type="Proteomes" id="UP000242310"/>
    </source>
</evidence>
<feature type="signal peptide" evidence="2">
    <location>
        <begin position="1"/>
        <end position="25"/>
    </location>
</feature>
<evidence type="ECO:0000259" key="3">
    <source>
        <dbReference type="PROSITE" id="PS51272"/>
    </source>
</evidence>
<dbReference type="InterPro" id="IPR001119">
    <property type="entry name" value="SLH_dom"/>
</dbReference>
<feature type="chain" id="PRO_5015153378" evidence="2">
    <location>
        <begin position="26"/>
        <end position="322"/>
    </location>
</feature>
<dbReference type="PANTHER" id="PTHR43308:SF5">
    <property type="entry name" value="S-LAYER PROTEIN _ PEPTIDOGLYCAN ENDO-BETA-N-ACETYLGLUCOSAMINIDASE"/>
    <property type="match status" value="1"/>
</dbReference>
<feature type="domain" description="SLH" evidence="3">
    <location>
        <begin position="87"/>
        <end position="141"/>
    </location>
</feature>
<keyword evidence="5" id="KW-1185">Reference proteome</keyword>
<dbReference type="Pfam" id="PF00395">
    <property type="entry name" value="SLH"/>
    <property type="match status" value="3"/>
</dbReference>
<evidence type="ECO:0000256" key="1">
    <source>
        <dbReference type="ARBA" id="ARBA00022729"/>
    </source>
</evidence>
<name>A0A2P8HQF5_9BACI</name>
<feature type="domain" description="SLH" evidence="3">
    <location>
        <begin position="23"/>
        <end position="86"/>
    </location>
</feature>
<comment type="caution">
    <text evidence="4">The sequence shown here is derived from an EMBL/GenBank/DDBJ whole genome shotgun (WGS) entry which is preliminary data.</text>
</comment>
<proteinExistence type="predicted"/>
<feature type="domain" description="SLH" evidence="3">
    <location>
        <begin position="142"/>
        <end position="205"/>
    </location>
</feature>
<dbReference type="PANTHER" id="PTHR43308">
    <property type="entry name" value="OUTER MEMBRANE PROTEIN ALPHA-RELATED"/>
    <property type="match status" value="1"/>
</dbReference>
<sequence length="322" mass="34718">MKRELIGVGAVSTLLLFGGAAAAGAAFDDVNDDHWAADEIEELTEAGYIEGYGNGAFAPNEAITRAEASAMLARGFGLEGGYEQASSYTDVDPEHPLKNYISAVTEVEMFEGTGDQQFEPEREITRAEVATSLEREVNFDVNETATFNDTTGHWAEPSVEVLAGNNIITGYDEDTFAPNDAVTRAEFAAMLSRTLNHMESNGDDQLPEKELETLVVEEDGAEVTLEENTDAVEVLADDVTLQGGHLHQLEVSEDIDSLAIDGVLIEDPVKFSGGALTLSNGTVLQELIYDRDVGVYLDDTITEDELTLTPASEEAVVEVIDE</sequence>
<reference evidence="4 5" key="1">
    <citation type="submission" date="2018-03" db="EMBL/GenBank/DDBJ databases">
        <title>Genomic Encyclopedia of Type Strains, Phase III (KMG-III): the genomes of soil and plant-associated and newly described type strains.</title>
        <authorList>
            <person name="Whitman W."/>
        </authorList>
    </citation>
    <scope>NUCLEOTIDE SEQUENCE [LARGE SCALE GENOMIC DNA]</scope>
    <source>
        <strain evidence="4 5">CGMCC 1.07653</strain>
    </source>
</reference>
<dbReference type="AlphaFoldDB" id="A0A2P8HQF5"/>
<protein>
    <submittedName>
        <fullName evidence="4">S-layer family protein</fullName>
    </submittedName>
</protein>
<dbReference type="OrthoDB" id="5845122at2"/>
<organism evidence="4 5">
    <name type="scientific">Salsuginibacillus halophilus</name>
    <dbReference type="NCBI Taxonomy" id="517424"/>
    <lineage>
        <taxon>Bacteria</taxon>
        <taxon>Bacillati</taxon>
        <taxon>Bacillota</taxon>
        <taxon>Bacilli</taxon>
        <taxon>Bacillales</taxon>
        <taxon>Bacillaceae</taxon>
        <taxon>Salsuginibacillus</taxon>
    </lineage>
</organism>
<keyword evidence="1 2" id="KW-0732">Signal</keyword>
<gene>
    <name evidence="4" type="ORF">B0H94_10445</name>
</gene>